<accession>A0A328UBR5</accession>
<reference evidence="1 2" key="1">
    <citation type="submission" date="2018-06" db="EMBL/GenBank/DDBJ databases">
        <title>Noncontiguous genome sequence of Ruminococcaceae bacterium ASD2818.</title>
        <authorList>
            <person name="Chaplin A.V."/>
            <person name="Sokolova S.R."/>
            <person name="Kochetkova T.O."/>
            <person name="Goltsov A.Y."/>
            <person name="Trofimov D.Y."/>
            <person name="Efimov B.A."/>
        </authorList>
    </citation>
    <scope>NUCLEOTIDE SEQUENCE [LARGE SCALE GENOMIC DNA]</scope>
    <source>
        <strain evidence="1 2">ASD2818</strain>
    </source>
</reference>
<proteinExistence type="predicted"/>
<protein>
    <submittedName>
        <fullName evidence="1">Uncharacterized protein</fullName>
    </submittedName>
</protein>
<evidence type="ECO:0000313" key="2">
    <source>
        <dbReference type="Proteomes" id="UP000249377"/>
    </source>
</evidence>
<name>A0A328UBR5_9FIRM</name>
<comment type="caution">
    <text evidence="1">The sequence shown here is derived from an EMBL/GenBank/DDBJ whole genome shotgun (WGS) entry which is preliminary data.</text>
</comment>
<sequence>MYTLRQSALFSDEIELAKNNGASEFITINLNITPDLVKEYRKLQLQYMAYQKKAAENPKDVIVMEKAGEVIVGIVTLLFGKENAEKIIGFYSDDYIQMMINLYPYIENTLVPRLNEIIRQRKHDLKRKSWK</sequence>
<gene>
    <name evidence="1" type="ORF">DPQ25_13980</name>
</gene>
<dbReference type="RefSeq" id="WP_112333794.1">
    <property type="nucleotide sequence ID" value="NZ_JBKYJQ010000005.1"/>
</dbReference>
<dbReference type="Proteomes" id="UP000249377">
    <property type="component" value="Unassembled WGS sequence"/>
</dbReference>
<keyword evidence="2" id="KW-1185">Reference proteome</keyword>
<organism evidence="1 2">
    <name type="scientific">Hydrogeniiclostridium mannosilyticum</name>
    <dbReference type="NCBI Taxonomy" id="2764322"/>
    <lineage>
        <taxon>Bacteria</taxon>
        <taxon>Bacillati</taxon>
        <taxon>Bacillota</taxon>
        <taxon>Clostridia</taxon>
        <taxon>Eubacteriales</taxon>
        <taxon>Acutalibacteraceae</taxon>
        <taxon>Hydrogeniiclostridium</taxon>
    </lineage>
</organism>
<dbReference type="EMBL" id="QLYR01000019">
    <property type="protein sequence ID" value="RAQ21894.1"/>
    <property type="molecule type" value="Genomic_DNA"/>
</dbReference>
<dbReference type="AlphaFoldDB" id="A0A328UBR5"/>
<evidence type="ECO:0000313" key="1">
    <source>
        <dbReference type="EMBL" id="RAQ21894.1"/>
    </source>
</evidence>